<evidence type="ECO:0000256" key="8">
    <source>
        <dbReference type="ARBA" id="ARBA00023136"/>
    </source>
</evidence>
<dbReference type="HOGENOM" id="CLU_015237_4_1_6"/>
<feature type="domain" description="CBS" evidence="12">
    <location>
        <begin position="273"/>
        <end position="331"/>
    </location>
</feature>
<dbReference type="STRING" id="449.LHA_0457"/>
<dbReference type="Gene3D" id="3.30.465.10">
    <property type="match status" value="1"/>
</dbReference>
<dbReference type="NCBIfam" id="NF008604">
    <property type="entry name" value="PRK11573.1"/>
    <property type="match status" value="1"/>
</dbReference>
<dbReference type="PATRIC" id="fig|449.7.peg.355"/>
<evidence type="ECO:0000259" key="13">
    <source>
        <dbReference type="PROSITE" id="PS51846"/>
    </source>
</evidence>
<feature type="transmembrane region" description="Helical" evidence="11">
    <location>
        <begin position="91"/>
        <end position="110"/>
    </location>
</feature>
<dbReference type="SUPFAM" id="SSF56176">
    <property type="entry name" value="FAD-binding/transporter-associated domain-like"/>
    <property type="match status" value="1"/>
</dbReference>
<dbReference type="InterPro" id="IPR046342">
    <property type="entry name" value="CBS_dom_sf"/>
</dbReference>
<evidence type="ECO:0000256" key="2">
    <source>
        <dbReference type="ARBA" id="ARBA00006337"/>
    </source>
</evidence>
<dbReference type="EMBL" id="LN681225">
    <property type="protein sequence ID" value="CEK09559.1"/>
    <property type="molecule type" value="Genomic_DNA"/>
</dbReference>
<dbReference type="PANTHER" id="PTHR22777">
    <property type="entry name" value="HEMOLYSIN-RELATED"/>
    <property type="match status" value="1"/>
</dbReference>
<sequence length="420" mass="47096">MQFSLTTLSIGLLALILISAFFSGSEIGMMSLNRYRLRYLVKQNNKQAIRVNQMLARPDKLLSVILIGNTFANIVASMVATLIGQRLYGDVGVLIATMLLTLIVLVFSELAPKTIAALHPQQVAFKASFFLKLLQGLFAPVVHTISWITNLILKLFGVSIERNQRELLSGEELRSVVHEAGGLLPVEHKSMLLSLLDLEQATVEDIMIPKADIVGIDLEQPWHEILEELETAQHTRLPLFKDTIDNLVGLVHVRNVLNLMIEERLDMENLLKIADAPYFIPEATPLNVQILNFQKMKKRSCFVVDEYGDLLGLVTMEDILEEVVGEFTTDVADLSKDIIQQEDGSVIVDTSITLRQLKRILGWQLPVIGPRTLSGLIIEHLGYIPPADCCLQIENFQIEILKVSENMIKTVRMLKVAKKK</sequence>
<evidence type="ECO:0000313" key="14">
    <source>
        <dbReference type="EMBL" id="CEK09559.1"/>
    </source>
</evidence>
<dbReference type="GO" id="GO:0005886">
    <property type="term" value="C:plasma membrane"/>
    <property type="evidence" value="ECO:0007669"/>
    <property type="project" value="UniProtKB-SubCell"/>
</dbReference>
<dbReference type="InterPro" id="IPR016169">
    <property type="entry name" value="FAD-bd_PCMH_sub2"/>
</dbReference>
<feature type="transmembrane region" description="Helical" evidence="11">
    <location>
        <begin position="61"/>
        <end position="84"/>
    </location>
</feature>
<organism evidence="14 15">
    <name type="scientific">Legionella hackeliae</name>
    <dbReference type="NCBI Taxonomy" id="449"/>
    <lineage>
        <taxon>Bacteria</taxon>
        <taxon>Pseudomonadati</taxon>
        <taxon>Pseudomonadota</taxon>
        <taxon>Gammaproteobacteria</taxon>
        <taxon>Legionellales</taxon>
        <taxon>Legionellaceae</taxon>
        <taxon>Legionella</taxon>
    </lineage>
</organism>
<evidence type="ECO:0000256" key="5">
    <source>
        <dbReference type="ARBA" id="ARBA00022737"/>
    </source>
</evidence>
<dbReference type="InterPro" id="IPR002550">
    <property type="entry name" value="CNNM"/>
</dbReference>
<dbReference type="Pfam" id="PF00571">
    <property type="entry name" value="CBS"/>
    <property type="match status" value="2"/>
</dbReference>
<keyword evidence="6 10" id="KW-1133">Transmembrane helix</keyword>
<dbReference type="RefSeq" id="WP_045105078.1">
    <property type="nucleotide sequence ID" value="NZ_LN681225.1"/>
</dbReference>
<comment type="similarity">
    <text evidence="2">Belongs to the UPF0053 family.</text>
</comment>
<dbReference type="Pfam" id="PF01595">
    <property type="entry name" value="CNNM"/>
    <property type="match status" value="1"/>
</dbReference>
<reference evidence="15" key="1">
    <citation type="submission" date="2014-09" db="EMBL/GenBank/DDBJ databases">
        <authorList>
            <person name="Gomez-Valero L."/>
        </authorList>
    </citation>
    <scope>NUCLEOTIDE SEQUENCE [LARGE SCALE GENOMIC DNA]</scope>
    <source>
        <strain evidence="15">ATCC35250</strain>
    </source>
</reference>
<evidence type="ECO:0000256" key="3">
    <source>
        <dbReference type="ARBA" id="ARBA00022475"/>
    </source>
</evidence>
<evidence type="ECO:0000259" key="12">
    <source>
        <dbReference type="PROSITE" id="PS51371"/>
    </source>
</evidence>
<evidence type="ECO:0000313" key="15">
    <source>
        <dbReference type="Proteomes" id="UP000032803"/>
    </source>
</evidence>
<evidence type="ECO:0000256" key="6">
    <source>
        <dbReference type="ARBA" id="ARBA00022989"/>
    </source>
</evidence>
<feature type="transmembrane region" description="Helical" evidence="11">
    <location>
        <begin position="130"/>
        <end position="153"/>
    </location>
</feature>
<feature type="domain" description="CBS" evidence="12">
    <location>
        <begin position="207"/>
        <end position="267"/>
    </location>
</feature>
<protein>
    <submittedName>
        <fullName evidence="14">Conserved membrane protein containing CBS domain</fullName>
    </submittedName>
</protein>
<evidence type="ECO:0000256" key="1">
    <source>
        <dbReference type="ARBA" id="ARBA00004651"/>
    </source>
</evidence>
<keyword evidence="15" id="KW-1185">Reference proteome</keyword>
<dbReference type="Pfam" id="PF03471">
    <property type="entry name" value="CorC_HlyC"/>
    <property type="match status" value="1"/>
</dbReference>
<dbReference type="InterPro" id="IPR005170">
    <property type="entry name" value="Transptr-assoc_dom"/>
</dbReference>
<dbReference type="PROSITE" id="PS51371">
    <property type="entry name" value="CBS"/>
    <property type="match status" value="2"/>
</dbReference>
<gene>
    <name evidence="14" type="ORF">LHA_0457</name>
</gene>
<name>A0A0A8US25_LEGHA</name>
<dbReference type="SUPFAM" id="SSF54631">
    <property type="entry name" value="CBS-domain pair"/>
    <property type="match status" value="1"/>
</dbReference>
<comment type="subcellular location">
    <subcellularLocation>
        <location evidence="1">Cell membrane</location>
        <topology evidence="1">Multi-pass membrane protein</topology>
    </subcellularLocation>
</comment>
<evidence type="ECO:0000256" key="11">
    <source>
        <dbReference type="SAM" id="Phobius"/>
    </source>
</evidence>
<dbReference type="PANTHER" id="PTHR22777:SF32">
    <property type="entry name" value="UPF0053 INNER MEMBRANE PROTEIN YFJD"/>
    <property type="match status" value="1"/>
</dbReference>
<dbReference type="InterPro" id="IPR000644">
    <property type="entry name" value="CBS_dom"/>
</dbReference>
<dbReference type="Gene3D" id="3.10.580.10">
    <property type="entry name" value="CBS-domain"/>
    <property type="match status" value="1"/>
</dbReference>
<dbReference type="InterPro" id="IPR044751">
    <property type="entry name" value="Ion_transp-like_CBS"/>
</dbReference>
<dbReference type="GO" id="GO:0050660">
    <property type="term" value="F:flavin adenine dinucleotide binding"/>
    <property type="evidence" value="ECO:0007669"/>
    <property type="project" value="InterPro"/>
</dbReference>
<keyword evidence="4 10" id="KW-0812">Transmembrane</keyword>
<proteinExistence type="inferred from homology"/>
<keyword evidence="5" id="KW-0677">Repeat</keyword>
<dbReference type="Proteomes" id="UP000032803">
    <property type="component" value="Chromosome I"/>
</dbReference>
<dbReference type="AlphaFoldDB" id="A0A0A8US25"/>
<dbReference type="OrthoDB" id="9797674at2"/>
<dbReference type="PROSITE" id="PS51846">
    <property type="entry name" value="CNNM"/>
    <property type="match status" value="1"/>
</dbReference>
<dbReference type="SMART" id="SM01091">
    <property type="entry name" value="CorC_HlyC"/>
    <property type="match status" value="1"/>
</dbReference>
<keyword evidence="3" id="KW-1003">Cell membrane</keyword>
<evidence type="ECO:0000256" key="7">
    <source>
        <dbReference type="ARBA" id="ARBA00023122"/>
    </source>
</evidence>
<accession>A0A0A8US25</accession>
<feature type="domain" description="CNNM transmembrane" evidence="13">
    <location>
        <begin position="1"/>
        <end position="191"/>
    </location>
</feature>
<dbReference type="InterPro" id="IPR036318">
    <property type="entry name" value="FAD-bd_PCMH-like_sf"/>
</dbReference>
<evidence type="ECO:0000256" key="10">
    <source>
        <dbReference type="PROSITE-ProRule" id="PRU01193"/>
    </source>
</evidence>
<dbReference type="KEGG" id="lha:LHA_0457"/>
<dbReference type="CDD" id="cd04590">
    <property type="entry name" value="CBS_pair_CorC_HlyC_assoc"/>
    <property type="match status" value="1"/>
</dbReference>
<evidence type="ECO:0000256" key="9">
    <source>
        <dbReference type="PROSITE-ProRule" id="PRU00703"/>
    </source>
</evidence>
<keyword evidence="7 9" id="KW-0129">CBS domain</keyword>
<evidence type="ECO:0000256" key="4">
    <source>
        <dbReference type="ARBA" id="ARBA00022692"/>
    </source>
</evidence>
<keyword evidence="8 10" id="KW-0472">Membrane</keyword>